<proteinExistence type="predicted"/>
<evidence type="ECO:0000313" key="2">
    <source>
        <dbReference type="Proteomes" id="UP000614350"/>
    </source>
</evidence>
<reference evidence="1" key="1">
    <citation type="journal article" date="2020" name="G3 (Bethesda)">
        <title>High-Quality Assemblies for Three Invasive Social Wasps from the &lt;i&gt;Vespula&lt;/i&gt; Genus.</title>
        <authorList>
            <person name="Harrop T.W.R."/>
            <person name="Guhlin J."/>
            <person name="McLaughlin G.M."/>
            <person name="Permina E."/>
            <person name="Stockwell P."/>
            <person name="Gilligan J."/>
            <person name="Le Lec M.F."/>
            <person name="Gruber M.A.M."/>
            <person name="Quinn O."/>
            <person name="Lovegrove M."/>
            <person name="Duncan E.J."/>
            <person name="Remnant E.J."/>
            <person name="Van Eeckhoven J."/>
            <person name="Graham B."/>
            <person name="Knapp R.A."/>
            <person name="Langford K.W."/>
            <person name="Kronenberg Z."/>
            <person name="Press M.O."/>
            <person name="Eacker S.M."/>
            <person name="Wilson-Rankin E.E."/>
            <person name="Purcell J."/>
            <person name="Lester P.J."/>
            <person name="Dearden P.K."/>
        </authorList>
    </citation>
    <scope>NUCLEOTIDE SEQUENCE</scope>
    <source>
        <strain evidence="1">Marl-1</strain>
    </source>
</reference>
<name>A0A834K635_VESVU</name>
<evidence type="ECO:0000313" key="1">
    <source>
        <dbReference type="EMBL" id="KAF7400822.1"/>
    </source>
</evidence>
<comment type="caution">
    <text evidence="1">The sequence shown here is derived from an EMBL/GenBank/DDBJ whole genome shotgun (WGS) entry which is preliminary data.</text>
</comment>
<organism evidence="1 2">
    <name type="scientific">Vespula vulgaris</name>
    <name type="common">Yellow jacket</name>
    <name type="synonym">Wasp</name>
    <dbReference type="NCBI Taxonomy" id="7454"/>
    <lineage>
        <taxon>Eukaryota</taxon>
        <taxon>Metazoa</taxon>
        <taxon>Ecdysozoa</taxon>
        <taxon>Arthropoda</taxon>
        <taxon>Hexapoda</taxon>
        <taxon>Insecta</taxon>
        <taxon>Pterygota</taxon>
        <taxon>Neoptera</taxon>
        <taxon>Endopterygota</taxon>
        <taxon>Hymenoptera</taxon>
        <taxon>Apocrita</taxon>
        <taxon>Aculeata</taxon>
        <taxon>Vespoidea</taxon>
        <taxon>Vespidae</taxon>
        <taxon>Vespinae</taxon>
        <taxon>Vespula</taxon>
    </lineage>
</organism>
<sequence length="87" mass="10225">MVMEGEVEWSLEHGESERNRNYLGTVTSKAAANCGWWIEGLVLSRLPLLIPLRSLPHWTKVLLTSRRRIFRNSRPNDFMERFAPFPR</sequence>
<dbReference type="EMBL" id="JACSEA010000005">
    <property type="protein sequence ID" value="KAF7400822.1"/>
    <property type="molecule type" value="Genomic_DNA"/>
</dbReference>
<protein>
    <submittedName>
        <fullName evidence="1">Uncharacterized protein</fullName>
    </submittedName>
</protein>
<gene>
    <name evidence="1" type="ORF">HZH66_006006</name>
</gene>
<accession>A0A834K635</accession>
<dbReference type="Proteomes" id="UP000614350">
    <property type="component" value="Unassembled WGS sequence"/>
</dbReference>
<keyword evidence="2" id="KW-1185">Reference proteome</keyword>
<dbReference type="AlphaFoldDB" id="A0A834K635"/>